<dbReference type="PANTHER" id="PTHR13847:SF289">
    <property type="entry name" value="GLYCINE OXIDASE"/>
    <property type="match status" value="1"/>
</dbReference>
<dbReference type="SUPFAM" id="SSF54373">
    <property type="entry name" value="FAD-linked reductases, C-terminal domain"/>
    <property type="match status" value="1"/>
</dbReference>
<keyword evidence="1" id="KW-0560">Oxidoreductase</keyword>
<dbReference type="RefSeq" id="WP_162350576.1">
    <property type="nucleotide sequence ID" value="NZ_QOVG01000010.1"/>
</dbReference>
<dbReference type="PANTHER" id="PTHR13847">
    <property type="entry name" value="SARCOSINE DEHYDROGENASE-RELATED"/>
    <property type="match status" value="1"/>
</dbReference>
<dbReference type="EMBL" id="QOVG01000010">
    <property type="protein sequence ID" value="NDK39915.1"/>
    <property type="molecule type" value="Genomic_DNA"/>
</dbReference>
<evidence type="ECO:0000313" key="3">
    <source>
        <dbReference type="EMBL" id="NDK39915.1"/>
    </source>
</evidence>
<dbReference type="Gene3D" id="3.50.50.60">
    <property type="entry name" value="FAD/NAD(P)-binding domain"/>
    <property type="match status" value="2"/>
</dbReference>
<sequence length="416" mass="45595">MNSPRDDVLIVGGGVIGLATALALVEAGRGVRVLDAGRVGGGASHGNCGTITPSHAPPLAAPGMVAAGLRWMFTPDAPLYLKPRLDPALWRWLAHFAARCNLGDWRQSTRSRSLILADSRDRLTDWVGRYQLQCEFAEEGLDYVFREQANFDHYARECELLHEFGITSEIFGGEAYLRDEPALKPGVAGAVRFPGDARLRPDRYVAELARALRERGGVIEDQCQVESLHESADGVVVATDRGARRAGEVVLALGAWSPQFANGLGLRLPIQPGKGYSITYSRPLVVPKRPMVLKDRSVCVTVWDSGFRLGSTMEFSGYDTSLNAIRLAALERGAAEYLHEPVGATVQERWYGWRPMTWDDLPILGRAPRHRHTWLAAGHGMLGVSMSAASGQLMADLISGRQPAIDPTPYRMERFL</sequence>
<keyword evidence="4" id="KW-1185">Reference proteome</keyword>
<name>A0ABX0AIH7_9GAMM</name>
<accession>A0ABX0AIH7</accession>
<feature type="domain" description="FAD dependent oxidoreductase" evidence="2">
    <location>
        <begin position="7"/>
        <end position="397"/>
    </location>
</feature>
<dbReference type="InterPro" id="IPR036188">
    <property type="entry name" value="FAD/NAD-bd_sf"/>
</dbReference>
<evidence type="ECO:0000313" key="4">
    <source>
        <dbReference type="Proteomes" id="UP001429354"/>
    </source>
</evidence>
<evidence type="ECO:0000256" key="1">
    <source>
        <dbReference type="ARBA" id="ARBA00023002"/>
    </source>
</evidence>
<protein>
    <submittedName>
        <fullName evidence="3">FAD-dependent oxidoreductase</fullName>
    </submittedName>
</protein>
<dbReference type="Gene3D" id="3.30.9.10">
    <property type="entry name" value="D-Amino Acid Oxidase, subunit A, domain 2"/>
    <property type="match status" value="1"/>
</dbReference>
<reference evidence="3 4" key="1">
    <citation type="submission" date="2018-07" db="EMBL/GenBank/DDBJ databases">
        <title>Whole genome Sequencing of Pseudoxanthomonas gei KCTC 32298 (T).</title>
        <authorList>
            <person name="Kumar S."/>
            <person name="Bansal K."/>
            <person name="Kaur A."/>
            <person name="Patil P."/>
            <person name="Sharma S."/>
            <person name="Patil P.B."/>
        </authorList>
    </citation>
    <scope>NUCLEOTIDE SEQUENCE [LARGE SCALE GENOMIC DNA]</scope>
    <source>
        <strain evidence="3 4">KCTC 32298</strain>
    </source>
</reference>
<dbReference type="Proteomes" id="UP001429354">
    <property type="component" value="Unassembled WGS sequence"/>
</dbReference>
<dbReference type="Pfam" id="PF01266">
    <property type="entry name" value="DAO"/>
    <property type="match status" value="1"/>
</dbReference>
<dbReference type="SUPFAM" id="SSF51905">
    <property type="entry name" value="FAD/NAD(P)-binding domain"/>
    <property type="match status" value="1"/>
</dbReference>
<evidence type="ECO:0000259" key="2">
    <source>
        <dbReference type="Pfam" id="PF01266"/>
    </source>
</evidence>
<proteinExistence type="predicted"/>
<gene>
    <name evidence="3" type="ORF">DT603_13810</name>
</gene>
<dbReference type="InterPro" id="IPR006076">
    <property type="entry name" value="FAD-dep_OxRdtase"/>
</dbReference>
<organism evidence="3 4">
    <name type="scientific">Pseudoxanthomonas gei</name>
    <dbReference type="NCBI Taxonomy" id="1383030"/>
    <lineage>
        <taxon>Bacteria</taxon>
        <taxon>Pseudomonadati</taxon>
        <taxon>Pseudomonadota</taxon>
        <taxon>Gammaproteobacteria</taxon>
        <taxon>Lysobacterales</taxon>
        <taxon>Lysobacteraceae</taxon>
        <taxon>Pseudoxanthomonas</taxon>
    </lineage>
</organism>
<comment type="caution">
    <text evidence="3">The sequence shown here is derived from an EMBL/GenBank/DDBJ whole genome shotgun (WGS) entry which is preliminary data.</text>
</comment>